<dbReference type="GO" id="GO:0006384">
    <property type="term" value="P:transcription initiation at RNA polymerase III promoter"/>
    <property type="evidence" value="ECO:0007669"/>
    <property type="project" value="InterPro"/>
</dbReference>
<dbReference type="SMART" id="SM00320">
    <property type="entry name" value="WD40"/>
    <property type="match status" value="4"/>
</dbReference>
<dbReference type="GO" id="GO:0004402">
    <property type="term" value="F:histone acetyltransferase activity"/>
    <property type="evidence" value="ECO:0007669"/>
    <property type="project" value="InterPro"/>
</dbReference>
<protein>
    <recommendedName>
        <fullName evidence="2">Transcription factor IIIC 90kDa subunit N-terminal domain-containing protein</fullName>
    </recommendedName>
</protein>
<dbReference type="PANTHER" id="PTHR15496:SF2">
    <property type="entry name" value="GENERAL TRANSCRIPTION FACTOR 3C POLYPEPTIDE 4"/>
    <property type="match status" value="1"/>
</dbReference>
<dbReference type="Proteomes" id="UP000017836">
    <property type="component" value="Unassembled WGS sequence"/>
</dbReference>
<dbReference type="STRING" id="13333.W1NVR0"/>
<evidence type="ECO:0000259" key="2">
    <source>
        <dbReference type="Pfam" id="PF12657"/>
    </source>
</evidence>
<feature type="domain" description="Transcription factor IIIC 90kDa subunit N-terminal" evidence="2">
    <location>
        <begin position="22"/>
        <end position="142"/>
    </location>
</feature>
<keyword evidence="4" id="KW-1185">Reference proteome</keyword>
<dbReference type="Gene3D" id="2.130.10.10">
    <property type="entry name" value="YVTN repeat-like/Quinoprotein amine dehydrogenase"/>
    <property type="match status" value="2"/>
</dbReference>
<dbReference type="InterPro" id="IPR044230">
    <property type="entry name" value="GTF3C4"/>
</dbReference>
<dbReference type="InterPro" id="IPR015943">
    <property type="entry name" value="WD40/YVTN_repeat-like_dom_sf"/>
</dbReference>
<dbReference type="SUPFAM" id="SSF50978">
    <property type="entry name" value="WD40 repeat-like"/>
    <property type="match status" value="1"/>
</dbReference>
<dbReference type="Gramene" id="ERM99682">
    <property type="protein sequence ID" value="ERM99682"/>
    <property type="gene ID" value="AMTR_s00099p00054090"/>
</dbReference>
<sequence length="1058" mass="116675">MSSRFQIAALVGAPFYPNSVVWSEENLVAIASGHIVTILNPAIVDGPRGVITASHGPPFDVGTVERNDLFTSCLMHACLSRDVRPCVRSISWSPQGMAPNSGCLLAVCTTDGRVKLYHAPYYDFRAEWIEVKDLSDLLFGYCASSNFGELNMESAKRSLEPTNVNFVTVDGHTKVNSEHPIKFLKCSRVVKHNLSHADVKVMTVSTEMIFVSAIFEVGTSVEVLKQNGVQRIWVGGRIERIENGNALVRFAGTTSDEPEDELVTLNPESDAIKELRIPDCIPTGRSPFLKSIRPLIGLGHLPREIFVAEHEQGISEVLRIGEPIEAWISNRWVEGVFIGYSDKGLMMNFDGDSGTIALIPENVRLAPIWRIDKNSWQVTVVRIGLEEQATSTAINLNPVSFLNSQVQNLPLTSEEESLKRGGSNSLITAEQYASRMALLSSLIVAWSPLIRSSTESDPDLHKSSSSNCTVLAVGGKSGKVCFWRTAEPRAYAIENSKISLDVMFIGLLEAHNSWITAISWGICMVDSNPMLLLATGSSDGSVKVWSGDALCVSKHSKLNEPSFTLWKEIIKVDSIPVSAISLGVPSKSRNKFLLAVGKGSGLLEVYECLLSSTKFHIAGHVDAHDQVVTGVTWAFDCSFLYSCSQDNSVRCWILHGSSLDPLPFPLSSPSLAFDNHKNSADIPLHVFDSCFGFALSPGNLVLATVRSVDTELVDPMYQSRSLKAVVEFFWIGGQQMEVSTELSLYVEDKDLDDFSEMDLRCWNSNILWSLQQLDCIEKPLIVWDVIEALMAFKKLEPRFVEELLFKWISKCSGSTQEILSLEMILSSEPNILSKLSTRKMHLLNIICRRLIVPKVEAATLNNGVYGLVGVNGEEHEQLDLWVKLLNICESRLRDWLVGLTFSAVIYCASCTTQVLSNDGSCWIPAGVAQMEKWLALNNQQVSHELKVLEAELGRLRKLYVFYSTSCSISCASRVFLSIVTCASRVFLSIVTSDIVTKSLPAKPQIAIAEVKEAISYLDVPYPCKFALLSHCGIAFAAKGGLPNMPPLSSLLCHQFLRM</sequence>
<dbReference type="InterPro" id="IPR011041">
    <property type="entry name" value="Quinoprot_gluc/sorb_DH_b-prop"/>
</dbReference>
<dbReference type="Pfam" id="PF12657">
    <property type="entry name" value="TFIIIC_delta"/>
    <property type="match status" value="2"/>
</dbReference>
<evidence type="ECO:0000313" key="3">
    <source>
        <dbReference type="EMBL" id="ERM99682.1"/>
    </source>
</evidence>
<dbReference type="HOGENOM" id="CLU_004214_1_0_1"/>
<dbReference type="InterPro" id="IPR036322">
    <property type="entry name" value="WD40_repeat_dom_sf"/>
</dbReference>
<dbReference type="AlphaFoldDB" id="W1NVR0"/>
<dbReference type="OMA" id="LFEPCIM"/>
<organism evidence="3 4">
    <name type="scientific">Amborella trichopoda</name>
    <dbReference type="NCBI Taxonomy" id="13333"/>
    <lineage>
        <taxon>Eukaryota</taxon>
        <taxon>Viridiplantae</taxon>
        <taxon>Streptophyta</taxon>
        <taxon>Embryophyta</taxon>
        <taxon>Tracheophyta</taxon>
        <taxon>Spermatophyta</taxon>
        <taxon>Magnoliopsida</taxon>
        <taxon>Amborellales</taxon>
        <taxon>Amborellaceae</taxon>
        <taxon>Amborella</taxon>
    </lineage>
</organism>
<dbReference type="EMBL" id="KI394994">
    <property type="protein sequence ID" value="ERM99682.1"/>
    <property type="molecule type" value="Genomic_DNA"/>
</dbReference>
<dbReference type="PROSITE" id="PS50082">
    <property type="entry name" value="WD_REPEATS_2"/>
    <property type="match status" value="2"/>
</dbReference>
<evidence type="ECO:0000313" key="4">
    <source>
        <dbReference type="Proteomes" id="UP000017836"/>
    </source>
</evidence>
<feature type="domain" description="Transcription factor IIIC 90kDa subunit N-terminal" evidence="2">
    <location>
        <begin position="444"/>
        <end position="710"/>
    </location>
</feature>
<keyword evidence="1" id="KW-0853">WD repeat</keyword>
<accession>W1NVR0</accession>
<evidence type="ECO:0000256" key="1">
    <source>
        <dbReference type="PROSITE-ProRule" id="PRU00221"/>
    </source>
</evidence>
<dbReference type="eggNOG" id="ENOG502R0R4">
    <property type="taxonomic scope" value="Eukaryota"/>
</dbReference>
<dbReference type="PANTHER" id="PTHR15496">
    <property type="entry name" value="GENERAL TRANSCRIPTION FACTOR 3C POLYPEPTIDE 4 FAMILY"/>
    <property type="match status" value="1"/>
</dbReference>
<name>W1NVR0_AMBTC</name>
<dbReference type="InterPro" id="IPR024761">
    <property type="entry name" value="TFIIIC_delta_N"/>
</dbReference>
<feature type="repeat" description="WD" evidence="1">
    <location>
        <begin position="621"/>
        <end position="652"/>
    </location>
</feature>
<dbReference type="GO" id="GO:0000127">
    <property type="term" value="C:transcription factor TFIIIC complex"/>
    <property type="evidence" value="ECO:0000318"/>
    <property type="project" value="GO_Central"/>
</dbReference>
<dbReference type="SUPFAM" id="SSF50952">
    <property type="entry name" value="Soluble quinoprotein glucose dehydrogenase"/>
    <property type="match status" value="1"/>
</dbReference>
<proteinExistence type="predicted"/>
<dbReference type="InterPro" id="IPR001680">
    <property type="entry name" value="WD40_rpt"/>
</dbReference>
<dbReference type="PROSITE" id="PS50294">
    <property type="entry name" value="WD_REPEATS_REGION"/>
    <property type="match status" value="1"/>
</dbReference>
<feature type="repeat" description="WD" evidence="1">
    <location>
        <begin position="508"/>
        <end position="546"/>
    </location>
</feature>
<reference evidence="4" key="1">
    <citation type="journal article" date="2013" name="Science">
        <title>The Amborella genome and the evolution of flowering plants.</title>
        <authorList>
            <consortium name="Amborella Genome Project"/>
        </authorList>
    </citation>
    <scope>NUCLEOTIDE SEQUENCE [LARGE SCALE GENOMIC DNA]</scope>
</reference>
<gene>
    <name evidence="3" type="ORF">AMTR_s00099p00054090</name>
</gene>